<dbReference type="VEuPathDB" id="FungiDB:BD410DRAFT_586795"/>
<dbReference type="SUPFAM" id="SSF52058">
    <property type="entry name" value="L domain-like"/>
    <property type="match status" value="1"/>
</dbReference>
<dbReference type="Gene3D" id="3.80.10.10">
    <property type="entry name" value="Ribonuclease Inhibitor"/>
    <property type="match status" value="1"/>
</dbReference>
<accession>A0A4Y7PR20</accession>
<proteinExistence type="predicted"/>
<sequence>MSHAPKCHMPNIRTWQCIVPLTDTVMIQTLPFEIWAKIYRHAGRVPITSPLQHDSHSWPHSVVPQSDDINANVATRDALSLVCRHIRELVRPMMYEVIKISSCSMALRFSMLLDDLFTTTDGAMSHGPRVWTKYLIFDIADRKPSSDFHIPVARILQHCVSILGLGWDVRFCTDWRPDHFRFPVLNDIMKCIPRHLQYFRIRNTPMEEGYLPPAIFRLNRKSLRAIEIEDASIVHKINSPLPNVTHLTIMGATNLSGIPPHLLPSLTHLRISDSQNPRPEIFAPFKDMLVSLHIGDVSHSHKLCHTLAAFPKLEILGFSIQHLHWVIPSVIGNSRGLKELYITANDSFVHRSMDQMFLDLGSYVRQFSADLFPALATITVCCDFPAVHQSRTRADIYHACENISQSLSSPDLRVVVDFIYTMRATKERSIIPIPTPYGTDFIQI</sequence>
<keyword evidence="2" id="KW-1185">Reference proteome</keyword>
<evidence type="ECO:0000313" key="1">
    <source>
        <dbReference type="EMBL" id="TDL16970.1"/>
    </source>
</evidence>
<dbReference type="Proteomes" id="UP000294933">
    <property type="component" value="Unassembled WGS sequence"/>
</dbReference>
<protein>
    <submittedName>
        <fullName evidence="1">Uncharacterized protein</fullName>
    </submittedName>
</protein>
<organism evidence="1 2">
    <name type="scientific">Rickenella mellea</name>
    <dbReference type="NCBI Taxonomy" id="50990"/>
    <lineage>
        <taxon>Eukaryota</taxon>
        <taxon>Fungi</taxon>
        <taxon>Dikarya</taxon>
        <taxon>Basidiomycota</taxon>
        <taxon>Agaricomycotina</taxon>
        <taxon>Agaricomycetes</taxon>
        <taxon>Hymenochaetales</taxon>
        <taxon>Rickenellaceae</taxon>
        <taxon>Rickenella</taxon>
    </lineage>
</organism>
<dbReference type="AlphaFoldDB" id="A0A4Y7PR20"/>
<reference evidence="1 2" key="1">
    <citation type="submission" date="2018-06" db="EMBL/GenBank/DDBJ databases">
        <title>A transcriptomic atlas of mushroom development highlights an independent origin of complex multicellularity.</title>
        <authorList>
            <consortium name="DOE Joint Genome Institute"/>
            <person name="Krizsan K."/>
            <person name="Almasi E."/>
            <person name="Merenyi Z."/>
            <person name="Sahu N."/>
            <person name="Viragh M."/>
            <person name="Koszo T."/>
            <person name="Mondo S."/>
            <person name="Kiss B."/>
            <person name="Balint B."/>
            <person name="Kues U."/>
            <person name="Barry K."/>
            <person name="Hegedus J.C."/>
            <person name="Henrissat B."/>
            <person name="Johnson J."/>
            <person name="Lipzen A."/>
            <person name="Ohm R."/>
            <person name="Nagy I."/>
            <person name="Pangilinan J."/>
            <person name="Yan J."/>
            <person name="Xiong Y."/>
            <person name="Grigoriev I.V."/>
            <person name="Hibbett D.S."/>
            <person name="Nagy L.G."/>
        </authorList>
    </citation>
    <scope>NUCLEOTIDE SEQUENCE [LARGE SCALE GENOMIC DNA]</scope>
    <source>
        <strain evidence="1 2">SZMC22713</strain>
    </source>
</reference>
<name>A0A4Y7PR20_9AGAM</name>
<gene>
    <name evidence="1" type="ORF">BD410DRAFT_586795</name>
</gene>
<dbReference type="InterPro" id="IPR032675">
    <property type="entry name" value="LRR_dom_sf"/>
</dbReference>
<dbReference type="EMBL" id="ML170231">
    <property type="protein sequence ID" value="TDL16970.1"/>
    <property type="molecule type" value="Genomic_DNA"/>
</dbReference>
<evidence type="ECO:0000313" key="2">
    <source>
        <dbReference type="Proteomes" id="UP000294933"/>
    </source>
</evidence>
<dbReference type="OrthoDB" id="3256525at2759"/>